<dbReference type="HOGENOM" id="CLU_083138_1_1_3"/>
<dbReference type="EMBL" id="CP003653">
    <property type="protein sequence ID" value="AFZ35166.1"/>
    <property type="molecule type" value="Genomic_DNA"/>
</dbReference>
<gene>
    <name evidence="2" type="ordered locus">Sta7437_1600</name>
</gene>
<keyword evidence="1" id="KW-1133">Transmembrane helix</keyword>
<accession>K9XSW4</accession>
<protein>
    <recommendedName>
        <fullName evidence="4">DUF3611 family protein</fullName>
    </recommendedName>
</protein>
<feature type="transmembrane region" description="Helical" evidence="1">
    <location>
        <begin position="160"/>
        <end position="184"/>
    </location>
</feature>
<feature type="transmembrane region" description="Helical" evidence="1">
    <location>
        <begin position="60"/>
        <end position="81"/>
    </location>
</feature>
<name>K9XSW4_STAC7</name>
<proteinExistence type="predicted"/>
<dbReference type="KEGG" id="scs:Sta7437_1600"/>
<dbReference type="PANTHER" id="PTHR34548:SF2">
    <property type="entry name" value="PROTEIN TIC 21, CHLOROPLASTIC"/>
    <property type="match status" value="1"/>
</dbReference>
<keyword evidence="1" id="KW-0812">Transmembrane</keyword>
<evidence type="ECO:0008006" key="4">
    <source>
        <dbReference type="Google" id="ProtNLM"/>
    </source>
</evidence>
<keyword evidence="3" id="KW-1185">Reference proteome</keyword>
<reference evidence="3" key="1">
    <citation type="journal article" date="2013" name="Proc. Natl. Acad. Sci. U.S.A.">
        <title>Improving the coverage of the cyanobacterial phylum using diversity-driven genome sequencing.</title>
        <authorList>
            <person name="Shih P.M."/>
            <person name="Wu D."/>
            <person name="Latifi A."/>
            <person name="Axen S.D."/>
            <person name="Fewer D.P."/>
            <person name="Talla E."/>
            <person name="Calteau A."/>
            <person name="Cai F."/>
            <person name="Tandeau de Marsac N."/>
            <person name="Rippka R."/>
            <person name="Herdman M."/>
            <person name="Sivonen K."/>
            <person name="Coursin T."/>
            <person name="Laurent T."/>
            <person name="Goodwin L."/>
            <person name="Nolan M."/>
            <person name="Davenport K.W."/>
            <person name="Han C.S."/>
            <person name="Rubin E.M."/>
            <person name="Eisen J.A."/>
            <person name="Woyke T."/>
            <person name="Gugger M."/>
            <person name="Kerfeld C.A."/>
        </authorList>
    </citation>
    <scope>NUCLEOTIDE SEQUENCE [LARGE SCALE GENOMIC DNA]</scope>
    <source>
        <strain evidence="3">ATCC 29371 / PCC 7437</strain>
    </source>
</reference>
<organism evidence="2 3">
    <name type="scientific">Stanieria cyanosphaera (strain ATCC 29371 / PCC 7437)</name>
    <dbReference type="NCBI Taxonomy" id="111780"/>
    <lineage>
        <taxon>Bacteria</taxon>
        <taxon>Bacillati</taxon>
        <taxon>Cyanobacteriota</taxon>
        <taxon>Cyanophyceae</taxon>
        <taxon>Pleurocapsales</taxon>
        <taxon>Dermocarpellaceae</taxon>
        <taxon>Stanieria</taxon>
    </lineage>
</organism>
<evidence type="ECO:0000313" key="2">
    <source>
        <dbReference type="EMBL" id="AFZ35166.1"/>
    </source>
</evidence>
<dbReference type="OrthoDB" id="5766633at2"/>
<dbReference type="AlphaFoldDB" id="K9XSW4"/>
<evidence type="ECO:0000313" key="3">
    <source>
        <dbReference type="Proteomes" id="UP000010473"/>
    </source>
</evidence>
<keyword evidence="1" id="KW-0472">Membrane</keyword>
<evidence type="ECO:0000256" key="1">
    <source>
        <dbReference type="SAM" id="Phobius"/>
    </source>
</evidence>
<dbReference type="STRING" id="111780.Sta7437_1600"/>
<dbReference type="PANTHER" id="PTHR34548">
    <property type="entry name" value="PROTEIN TIC 21, CHLOROPLASTIC"/>
    <property type="match status" value="1"/>
</dbReference>
<dbReference type="Proteomes" id="UP000010473">
    <property type="component" value="Chromosome"/>
</dbReference>
<sequence length="190" mass="21087">MENRLNPPSQLPPKQKFASTFGFLGQVSYWVHLLLGFASGITLLLVFFSRSFSEQSNNPAIATVLFFSLAAILVLGFRMYWAWRCTRLAQSLQAENPRLHPKRKEIINVLRVGLLVSMLGLLLGFIATEVTVVAVLAKAIAQPQGVAVYQPEKIVRSMDLFLILANVNIMGAHFLGGMNSLGLLDWITKE</sequence>
<dbReference type="eggNOG" id="COG3038">
    <property type="taxonomic scope" value="Bacteria"/>
</dbReference>
<dbReference type="RefSeq" id="WP_015192837.1">
    <property type="nucleotide sequence ID" value="NC_019748.1"/>
</dbReference>
<feature type="transmembrane region" description="Helical" evidence="1">
    <location>
        <begin position="112"/>
        <end position="140"/>
    </location>
</feature>
<feature type="transmembrane region" description="Helical" evidence="1">
    <location>
        <begin position="21"/>
        <end position="48"/>
    </location>
</feature>
<dbReference type="Pfam" id="PF12263">
    <property type="entry name" value="DUF3611"/>
    <property type="match status" value="1"/>
</dbReference>
<dbReference type="InterPro" id="IPR022051">
    <property type="entry name" value="DUF3611"/>
</dbReference>